<dbReference type="InterPro" id="IPR006311">
    <property type="entry name" value="TAT_signal"/>
</dbReference>
<keyword evidence="2" id="KW-0378">Hydrolase</keyword>
<dbReference type="OrthoDB" id="9811471at2"/>
<dbReference type="InterPro" id="IPR000120">
    <property type="entry name" value="Amidase"/>
</dbReference>
<dbReference type="Pfam" id="PF01425">
    <property type="entry name" value="Amidase"/>
    <property type="match status" value="1"/>
</dbReference>
<name>G8NZV9_GRAMM</name>
<dbReference type="SUPFAM" id="SSF75304">
    <property type="entry name" value="Amidase signature (AS) enzymes"/>
    <property type="match status" value="1"/>
</dbReference>
<protein>
    <submittedName>
        <fullName evidence="2">Amidase</fullName>
        <ecNumber evidence="2">3.5.1.4</ecNumber>
    </submittedName>
</protein>
<dbReference type="PANTHER" id="PTHR11895:SF73">
    <property type="entry name" value="AMIDASE FAMILY PROTEIN"/>
    <property type="match status" value="1"/>
</dbReference>
<dbReference type="AlphaFoldDB" id="G8NZV9"/>
<dbReference type="GO" id="GO:0004040">
    <property type="term" value="F:amidase activity"/>
    <property type="evidence" value="ECO:0007669"/>
    <property type="project" value="UniProtKB-EC"/>
</dbReference>
<dbReference type="Proteomes" id="UP000007113">
    <property type="component" value="Chromosome"/>
</dbReference>
<dbReference type="RefSeq" id="WP_014263470.1">
    <property type="nucleotide sequence ID" value="NC_016631.1"/>
</dbReference>
<dbReference type="EC" id="3.5.1.4" evidence="2"/>
<accession>G8NZV9</accession>
<dbReference type="InterPro" id="IPR023631">
    <property type="entry name" value="Amidase_dom"/>
</dbReference>
<dbReference type="GO" id="GO:0050567">
    <property type="term" value="F:glutaminyl-tRNA synthase (glutamine-hydrolyzing) activity"/>
    <property type="evidence" value="ECO:0007669"/>
    <property type="project" value="TreeGrafter"/>
</dbReference>
<dbReference type="KEGG" id="gma:AciX8_0228"/>
<evidence type="ECO:0000313" key="3">
    <source>
        <dbReference type="Proteomes" id="UP000007113"/>
    </source>
</evidence>
<proteinExistence type="predicted"/>
<dbReference type="eggNOG" id="COG0154">
    <property type="taxonomic scope" value="Bacteria"/>
</dbReference>
<evidence type="ECO:0000313" key="2">
    <source>
        <dbReference type="EMBL" id="AEU34586.1"/>
    </source>
</evidence>
<dbReference type="EMBL" id="CP003130">
    <property type="protein sequence ID" value="AEU34586.1"/>
    <property type="molecule type" value="Genomic_DNA"/>
</dbReference>
<keyword evidence="3" id="KW-1185">Reference proteome</keyword>
<feature type="domain" description="Amidase" evidence="1">
    <location>
        <begin position="182"/>
        <end position="621"/>
    </location>
</feature>
<sequence length="645" mass="68359">MTFDANAPSAGIARRRFLAVSTAAGLGGTLFPGTLFALATRPSAGAPTPANGSMEAQPDLRGWPAITPEMIDAAAAIAAIKLTNEQKQMMLDGLTGQRNSALRVRTLNLANSVAPADVFNPVPTGTLSPHPAAPLPVKLGTAPSISGISASALTFQEDAVAFATVRQLGEALRLRKLTSVALTKMYLARLKRYDPSLHFVITLTEERALAQAAQADREIAAGKYRGPLHGIPWGAKDLLAVKGYPTTWGAAGFEQQRFDEDAEVVKRLDAAGAVLIAKLSMGALAQGDLWFGGRTRNPWNPRQGSSGSSAGSGSAVAAGCVGFAIGTETLGSISSPSTRCGATGLRPSFGLVPRTGGMALTWSMDKIGPIARSVEDCALVLNAIYGPDGRDQSVQPAPFHADLTLDIRKLHVGYLKSAFDLPVFQPLSAEASDKLSAAERADREQEHRRDFDRNLYDAKLAAATLDRLRAMNVTLTPVELPTFHFSALLNILEAEAAAAFDELTISGRDALLTGQKSYDWPNGFRTARFISAVDYIQAQRARTLAIAAMHKFFLDFDVIVTPSSGAQLTATNLCGQPAVIVPNGLRGEDAPPFSAEKDEWPDYGGPGTPVSITFLAPLYGEAKACALAAAYQQNTSFHRLHPKLA</sequence>
<dbReference type="Gene3D" id="3.90.1300.10">
    <property type="entry name" value="Amidase signature (AS) domain"/>
    <property type="match status" value="1"/>
</dbReference>
<dbReference type="STRING" id="682795.AciX8_0228"/>
<dbReference type="InterPro" id="IPR036928">
    <property type="entry name" value="AS_sf"/>
</dbReference>
<reference evidence="2 3" key="1">
    <citation type="submission" date="2011-11" db="EMBL/GenBank/DDBJ databases">
        <title>Complete sequence of Granulicella mallensis MP5ACTX8.</title>
        <authorList>
            <consortium name="US DOE Joint Genome Institute"/>
            <person name="Lucas S."/>
            <person name="Copeland A."/>
            <person name="Lapidus A."/>
            <person name="Cheng J.-F."/>
            <person name="Goodwin L."/>
            <person name="Pitluck S."/>
            <person name="Peters L."/>
            <person name="Lu M."/>
            <person name="Detter J.C."/>
            <person name="Han C."/>
            <person name="Tapia R."/>
            <person name="Land M."/>
            <person name="Hauser L."/>
            <person name="Kyrpides N."/>
            <person name="Ivanova N."/>
            <person name="Mikhailova N."/>
            <person name="Pagani I."/>
            <person name="Rawat S."/>
            <person name="Mannisto M."/>
            <person name="Haggblom M."/>
            <person name="Woyke T."/>
        </authorList>
    </citation>
    <scope>NUCLEOTIDE SEQUENCE [LARGE SCALE GENOMIC DNA]</scope>
    <source>
        <strain evidence="3">ATCC BAA-1857 / DSM 23137 / MP5ACTX8</strain>
    </source>
</reference>
<evidence type="ECO:0000259" key="1">
    <source>
        <dbReference type="Pfam" id="PF01425"/>
    </source>
</evidence>
<dbReference type="HOGENOM" id="CLU_009600_0_3_0"/>
<dbReference type="PROSITE" id="PS51318">
    <property type="entry name" value="TAT"/>
    <property type="match status" value="1"/>
</dbReference>
<organism evidence="2 3">
    <name type="scientific">Granulicella mallensis (strain ATCC BAA-1857 / DSM 23137 / MP5ACTX8)</name>
    <dbReference type="NCBI Taxonomy" id="682795"/>
    <lineage>
        <taxon>Bacteria</taxon>
        <taxon>Pseudomonadati</taxon>
        <taxon>Acidobacteriota</taxon>
        <taxon>Terriglobia</taxon>
        <taxon>Terriglobales</taxon>
        <taxon>Acidobacteriaceae</taxon>
        <taxon>Granulicella</taxon>
    </lineage>
</organism>
<gene>
    <name evidence="2" type="ordered locus">AciX8_0228</name>
</gene>
<dbReference type="PANTHER" id="PTHR11895">
    <property type="entry name" value="TRANSAMIDASE"/>
    <property type="match status" value="1"/>
</dbReference>